<feature type="non-terminal residue" evidence="2">
    <location>
        <position position="195"/>
    </location>
</feature>
<evidence type="ECO:0000256" key="1">
    <source>
        <dbReference type="SAM" id="SignalP"/>
    </source>
</evidence>
<dbReference type="EMBL" id="UETB01000006">
    <property type="protein sequence ID" value="SSA42530.1"/>
    <property type="molecule type" value="Genomic_DNA"/>
</dbReference>
<organism evidence="2 3">
    <name type="scientific">Georgenia satyanarayanai</name>
    <dbReference type="NCBI Taxonomy" id="860221"/>
    <lineage>
        <taxon>Bacteria</taxon>
        <taxon>Bacillati</taxon>
        <taxon>Actinomycetota</taxon>
        <taxon>Actinomycetes</taxon>
        <taxon>Micrococcales</taxon>
        <taxon>Bogoriellaceae</taxon>
        <taxon>Georgenia</taxon>
    </lineage>
</organism>
<proteinExistence type="predicted"/>
<dbReference type="Proteomes" id="UP000250222">
    <property type="component" value="Unassembled WGS sequence"/>
</dbReference>
<gene>
    <name evidence="2" type="ORF">SAMN05216184_106202</name>
</gene>
<evidence type="ECO:0000313" key="2">
    <source>
        <dbReference type="EMBL" id="SSA42530.1"/>
    </source>
</evidence>
<keyword evidence="3" id="KW-1185">Reference proteome</keyword>
<protein>
    <submittedName>
        <fullName evidence="2">Uncharacterized protein</fullName>
    </submittedName>
</protein>
<name>A0A2Y9ADY8_9MICO</name>
<feature type="signal peptide" evidence="1">
    <location>
        <begin position="1"/>
        <end position="24"/>
    </location>
</feature>
<evidence type="ECO:0000313" key="3">
    <source>
        <dbReference type="Proteomes" id="UP000250222"/>
    </source>
</evidence>
<sequence length="195" mass="20014">MSRVLSTVAVAALAVGLSAGAAHAGTPFDEAIHMSWDGTTYTGVTTESFLGTPVAVPGDSASRTVLVRNDGPATGTLRASIVNVDLLDPAAPDVHHAGGEDLGSFYDDLVLRWPGGSASFTELDANGVTPVLEVELAKGREVPLTVGYELPAEAVSGNRANVEPREASFDVLLEIGAELPPESGVDPAPVPTETQ</sequence>
<dbReference type="RefSeq" id="WP_220035160.1">
    <property type="nucleotide sequence ID" value="NZ_QKLZ01000006.1"/>
</dbReference>
<accession>A0A2Y9ADY8</accession>
<feature type="chain" id="PRO_5030061849" evidence="1">
    <location>
        <begin position="25"/>
        <end position="195"/>
    </location>
</feature>
<dbReference type="AlphaFoldDB" id="A0A2Y9ADY8"/>
<reference evidence="2 3" key="1">
    <citation type="submission" date="2016-10" db="EMBL/GenBank/DDBJ databases">
        <authorList>
            <person name="Cai Z."/>
        </authorList>
    </citation>
    <scope>NUCLEOTIDE SEQUENCE [LARGE SCALE GENOMIC DNA]</scope>
    <source>
        <strain evidence="2 3">CGMCC 1.10826</strain>
    </source>
</reference>
<keyword evidence="1" id="KW-0732">Signal</keyword>